<organism evidence="2 3">
    <name type="scientific">Kribbella kalugense</name>
    <dbReference type="NCBI Taxonomy" id="2512221"/>
    <lineage>
        <taxon>Bacteria</taxon>
        <taxon>Bacillati</taxon>
        <taxon>Actinomycetota</taxon>
        <taxon>Actinomycetes</taxon>
        <taxon>Propionibacteriales</taxon>
        <taxon>Kribbellaceae</taxon>
        <taxon>Kribbella</taxon>
    </lineage>
</organism>
<evidence type="ECO:0000313" key="2">
    <source>
        <dbReference type="EMBL" id="TDW15723.1"/>
    </source>
</evidence>
<comment type="caution">
    <text evidence="2">The sequence shown here is derived from an EMBL/GenBank/DDBJ whole genome shotgun (WGS) entry which is preliminary data.</text>
</comment>
<dbReference type="Proteomes" id="UP000295447">
    <property type="component" value="Unassembled WGS sequence"/>
</dbReference>
<dbReference type="Pfam" id="PF13338">
    <property type="entry name" value="AbiEi_4"/>
    <property type="match status" value="1"/>
</dbReference>
<name>A0A4R7ZDQ2_9ACTN</name>
<keyword evidence="3" id="KW-1185">Reference proteome</keyword>
<evidence type="ECO:0000313" key="3">
    <source>
        <dbReference type="Proteomes" id="UP000295447"/>
    </source>
</evidence>
<dbReference type="SUPFAM" id="SSF52980">
    <property type="entry name" value="Restriction endonuclease-like"/>
    <property type="match status" value="1"/>
</dbReference>
<dbReference type="Gene3D" id="3.40.960.10">
    <property type="entry name" value="VSR Endonuclease"/>
    <property type="match status" value="1"/>
</dbReference>
<feature type="domain" description="AbiEi antitoxin N-terminal" evidence="1">
    <location>
        <begin position="15"/>
        <end position="53"/>
    </location>
</feature>
<dbReference type="AlphaFoldDB" id="A0A4R7ZDQ2"/>
<evidence type="ECO:0000259" key="1">
    <source>
        <dbReference type="Pfam" id="PF13338"/>
    </source>
</evidence>
<dbReference type="EMBL" id="SODF01000003">
    <property type="protein sequence ID" value="TDW15723.1"/>
    <property type="molecule type" value="Genomic_DNA"/>
</dbReference>
<reference evidence="2 3" key="1">
    <citation type="submission" date="2019-03" db="EMBL/GenBank/DDBJ databases">
        <title>Genomic Encyclopedia of Type Strains, Phase III (KMG-III): the genomes of soil and plant-associated and newly described type strains.</title>
        <authorList>
            <person name="Whitman W."/>
        </authorList>
    </citation>
    <scope>NUCLEOTIDE SEQUENCE [LARGE SCALE GENOMIC DNA]</scope>
    <source>
        <strain evidence="2 3">VKM Ac-2570</strain>
    </source>
</reference>
<accession>A0A4R7ZDQ2</accession>
<proteinExistence type="predicted"/>
<sequence length="329" mass="35738">MFCGMNTRLEVVTNQRGGWFSRGDAIAAGYSDADLRREVASGRWLHLTRGAYAQPGDSVEAMPTWEQEAWLHVRTARAVYHRLGGRAVVSHQSALLLHGVRVSELDLSRVHVTRTVGAGRSDAAVCQHAARPPVDVVCEMDGVRTTFAARAVVETVRATSFPVAVSVVDQALRSRIATPQQLTDALTPFARRSGIRTAGRAVEFGDGRAESVGESRLRVVLSDLGLPRPLPQAEIRDAAGAFVARVDFLFAQYGVIVEFDGAVKYGDGNSKALIAEKVREDRLRDLGYQVVRVSWSDLTHPATLLHTINRAIARSRPASITGYVTASAQ</sequence>
<gene>
    <name evidence="2" type="ORF">EV650_7215</name>
</gene>
<dbReference type="InterPro" id="IPR011335">
    <property type="entry name" value="Restrct_endonuc-II-like"/>
</dbReference>
<protein>
    <recommendedName>
        <fullName evidence="1">AbiEi antitoxin N-terminal domain-containing protein</fullName>
    </recommendedName>
</protein>
<dbReference type="InterPro" id="IPR025159">
    <property type="entry name" value="AbiEi_N"/>
</dbReference>